<dbReference type="Proteomes" id="UP000887580">
    <property type="component" value="Unplaced"/>
</dbReference>
<dbReference type="WBParaSite" id="PS1159_v2.g9156.t1">
    <property type="protein sequence ID" value="PS1159_v2.g9156.t1"/>
    <property type="gene ID" value="PS1159_v2.g9156"/>
</dbReference>
<name>A0AC35GVL6_9BILA</name>
<reference evidence="2" key="1">
    <citation type="submission" date="2022-11" db="UniProtKB">
        <authorList>
            <consortium name="WormBaseParasite"/>
        </authorList>
    </citation>
    <scope>IDENTIFICATION</scope>
</reference>
<proteinExistence type="predicted"/>
<accession>A0AC35GVL6</accession>
<sequence>MLSPSSRSGVHGTIEIEDGPTFEGSTRRPKSPGSNSAIMKWARSNFRIIYITLAILILIGLAVLVVAIFLITKVKGINEKYQNESNAARDQFRRLYEQVAMFRTGGHGTFRDMGSLNFSLTPEQLAQAKLFGLIPNNPGQLSPGVAGLEPIKAISNYSGPPPLIVISLDGFAREYLDRKLVPSLDLLAKCGARADFVYPSYPSKTFPNHYTIATGLYPEAHGIVDNAAYDPNISPILEDMKKTKFPQFFGGEPIWSQAVRHGKKMFCLFWPGCSFNITGYNPTKDLPYNRSLQYSQRVDMVIDWLQLPSTERPSMIMAYFDQPDYVGHFHTTDEQVNLELQYIESVLNYLFTSLYTTGLMDCVNIVILSDHGMQFLRNKIFVDQVIDSKGMIVATGVVGRIHLANSSKTTEEVIDKFACPSDKSYR</sequence>
<protein>
    <submittedName>
        <fullName evidence="2">Uncharacterized protein</fullName>
    </submittedName>
</protein>
<organism evidence="1 2">
    <name type="scientific">Panagrolaimus sp. PS1159</name>
    <dbReference type="NCBI Taxonomy" id="55785"/>
    <lineage>
        <taxon>Eukaryota</taxon>
        <taxon>Metazoa</taxon>
        <taxon>Ecdysozoa</taxon>
        <taxon>Nematoda</taxon>
        <taxon>Chromadorea</taxon>
        <taxon>Rhabditida</taxon>
        <taxon>Tylenchina</taxon>
        <taxon>Panagrolaimomorpha</taxon>
        <taxon>Panagrolaimoidea</taxon>
        <taxon>Panagrolaimidae</taxon>
        <taxon>Panagrolaimus</taxon>
    </lineage>
</organism>
<evidence type="ECO:0000313" key="1">
    <source>
        <dbReference type="Proteomes" id="UP000887580"/>
    </source>
</evidence>
<evidence type="ECO:0000313" key="2">
    <source>
        <dbReference type="WBParaSite" id="PS1159_v2.g9156.t1"/>
    </source>
</evidence>